<accession>R6TNZ0</accession>
<dbReference type="Gene3D" id="2.80.10.50">
    <property type="match status" value="1"/>
</dbReference>
<dbReference type="Pfam" id="PF14200">
    <property type="entry name" value="RicinB_lectin_2"/>
    <property type="match status" value="1"/>
</dbReference>
<sequence>MNAKANLKSALVVVSPKSIAASSNREFYQSYTGSLVLGGSSSSLALDGSSSTYAWIASAQRTGDWFRVAFDDVYTVSDVTVTSSYGNDHIRSADIQVSVNGSDWTTVGTYSGSGTKTVSFGRFVDARYVRLCLTSSSDYWWVVNEISFTFGPESEYAGQLPEMPVFRLDSDGTINSGSEYVIKSSGSDYALAVSGGTLTSVTVSPDDNAVSTDNDYAVWVITKSGSGYTIRNKGSGQYLRITASGNWFWSSEATLSLSQSASVFYAEGSGTYSFYVYSGRRYYYLGLNGTVPTATSGGYQISTGFLLYLADN</sequence>
<feature type="domain" description="F5/8 type C" evidence="1">
    <location>
        <begin position="1"/>
        <end position="131"/>
    </location>
</feature>
<dbReference type="SUPFAM" id="SSF49785">
    <property type="entry name" value="Galactose-binding domain-like"/>
    <property type="match status" value="1"/>
</dbReference>
<evidence type="ECO:0000313" key="3">
    <source>
        <dbReference type="Proteomes" id="UP000017938"/>
    </source>
</evidence>
<dbReference type="Gene3D" id="2.60.120.260">
    <property type="entry name" value="Galactose-binding domain-like"/>
    <property type="match status" value="1"/>
</dbReference>
<dbReference type="Pfam" id="PF00754">
    <property type="entry name" value="F5_F8_type_C"/>
    <property type="match status" value="1"/>
</dbReference>
<keyword evidence="2" id="KW-0378">Hydrolase</keyword>
<dbReference type="InterPro" id="IPR000421">
    <property type="entry name" value="FA58C"/>
</dbReference>
<evidence type="ECO:0000259" key="1">
    <source>
        <dbReference type="PROSITE" id="PS50022"/>
    </source>
</evidence>
<dbReference type="InterPro" id="IPR035992">
    <property type="entry name" value="Ricin_B-like_lectins"/>
</dbReference>
<dbReference type="SUPFAM" id="SSF50370">
    <property type="entry name" value="Ricin B-like lectins"/>
    <property type="match status" value="1"/>
</dbReference>
<comment type="caution">
    <text evidence="2">The sequence shown here is derived from an EMBL/GenBank/DDBJ whole genome shotgun (WGS) entry which is preliminary data.</text>
</comment>
<dbReference type="EMBL" id="CBFW010000009">
    <property type="protein sequence ID" value="CDC69601.1"/>
    <property type="molecule type" value="Genomic_DNA"/>
</dbReference>
<dbReference type="GO" id="GO:0016787">
    <property type="term" value="F:hydrolase activity"/>
    <property type="evidence" value="ECO:0007669"/>
    <property type="project" value="UniProtKB-KW"/>
</dbReference>
<reference evidence="2" key="1">
    <citation type="submission" date="2012-11" db="EMBL/GenBank/DDBJ databases">
        <title>Dependencies among metagenomic species, viruses, plasmids and units of genetic variation.</title>
        <authorList>
            <person name="Nielsen H.B."/>
            <person name="Almeida M."/>
            <person name="Juncker A.S."/>
            <person name="Rasmussen S."/>
            <person name="Li J."/>
            <person name="Sunagawa S."/>
            <person name="Plichta D."/>
            <person name="Gautier L."/>
            <person name="Le Chatelier E."/>
            <person name="Peletier E."/>
            <person name="Bonde I."/>
            <person name="Nielsen T."/>
            <person name="Manichanh C."/>
            <person name="Arumugam M."/>
            <person name="Batto J."/>
            <person name="Santos M.B.Q.D."/>
            <person name="Blom N."/>
            <person name="Borruel N."/>
            <person name="Burgdorf K.S."/>
            <person name="Boumezbeur F."/>
            <person name="Casellas F."/>
            <person name="Dore J."/>
            <person name="Guarner F."/>
            <person name="Hansen T."/>
            <person name="Hildebrand F."/>
            <person name="Kaas R.S."/>
            <person name="Kennedy S."/>
            <person name="Kristiansen K."/>
            <person name="Kultima J.R."/>
            <person name="Leonard P."/>
            <person name="Levenez F."/>
            <person name="Lund O."/>
            <person name="Moumen B."/>
            <person name="Le Paslier D."/>
            <person name="Pons N."/>
            <person name="Pedersen O."/>
            <person name="Prifti E."/>
            <person name="Qin J."/>
            <person name="Raes J."/>
            <person name="Tap J."/>
            <person name="Tims S."/>
            <person name="Ussery D.W."/>
            <person name="Yamada T."/>
            <person name="MetaHit consortium"/>
            <person name="Renault P."/>
            <person name="Sicheritz-Ponten T."/>
            <person name="Bork P."/>
            <person name="Wang J."/>
            <person name="Brunak S."/>
            <person name="Ehrlich S.D."/>
        </authorList>
    </citation>
    <scope>NUCLEOTIDE SEQUENCE [LARGE SCALE GENOMIC DNA]</scope>
</reference>
<name>R6TNZ0_9BACT</name>
<gene>
    <name evidence="2" type="ORF">BN580_00567</name>
</gene>
<dbReference type="AlphaFoldDB" id="R6TNZ0"/>
<protein>
    <submittedName>
        <fullName evidence="2">Glycosyl hydrolase family 20 catalytic domain protein</fullName>
    </submittedName>
</protein>
<dbReference type="PROSITE" id="PS50022">
    <property type="entry name" value="FA58C_3"/>
    <property type="match status" value="1"/>
</dbReference>
<dbReference type="InterPro" id="IPR008979">
    <property type="entry name" value="Galactose-bd-like_sf"/>
</dbReference>
<dbReference type="Proteomes" id="UP000017938">
    <property type="component" value="Unassembled WGS sequence"/>
</dbReference>
<evidence type="ECO:0000313" key="2">
    <source>
        <dbReference type="EMBL" id="CDC69601.1"/>
    </source>
</evidence>
<dbReference type="STRING" id="1263015.BN580_00567"/>
<proteinExistence type="predicted"/>
<dbReference type="InterPro" id="IPR000772">
    <property type="entry name" value="Ricin_B_lectin"/>
</dbReference>
<organism evidence="2 3">
    <name type="scientific">Candidatus Colimorpha enterica</name>
    <dbReference type="NCBI Taxonomy" id="3083063"/>
    <lineage>
        <taxon>Bacteria</taxon>
        <taxon>Pseudomonadati</taxon>
        <taxon>Bacteroidota</taxon>
        <taxon>Bacteroidia</taxon>
        <taxon>Bacteroidales</taxon>
        <taxon>Candidatus Colimorpha</taxon>
    </lineage>
</organism>